<dbReference type="GO" id="GO:0016616">
    <property type="term" value="F:oxidoreductase activity, acting on the CH-OH group of donors, NAD or NADP as acceptor"/>
    <property type="evidence" value="ECO:0007669"/>
    <property type="project" value="InterPro"/>
</dbReference>
<name>A0A271J7M3_9BACT</name>
<keyword evidence="8" id="KW-1185">Reference proteome</keyword>
<evidence type="ECO:0000313" key="8">
    <source>
        <dbReference type="Proteomes" id="UP000216339"/>
    </source>
</evidence>
<dbReference type="InterPro" id="IPR002912">
    <property type="entry name" value="ACT_dom"/>
</dbReference>
<dbReference type="SUPFAM" id="SSF51735">
    <property type="entry name" value="NAD(P)-binding Rossmann-fold domains"/>
    <property type="match status" value="1"/>
</dbReference>
<dbReference type="Gene3D" id="3.40.50.720">
    <property type="entry name" value="NAD(P)-binding Rossmann-like Domain"/>
    <property type="match status" value="1"/>
</dbReference>
<comment type="cofactor">
    <cofactor evidence="2">
        <name>Mg(2+)</name>
        <dbReference type="ChEBI" id="CHEBI:18420"/>
    </cofactor>
</comment>
<dbReference type="SMART" id="SM01274">
    <property type="entry name" value="malic"/>
    <property type="match status" value="1"/>
</dbReference>
<protein>
    <recommendedName>
        <fullName evidence="6">ACT domain-containing protein</fullName>
    </recommendedName>
</protein>
<evidence type="ECO:0000256" key="1">
    <source>
        <dbReference type="ARBA" id="ARBA00001936"/>
    </source>
</evidence>
<evidence type="ECO:0000256" key="2">
    <source>
        <dbReference type="ARBA" id="ARBA00001946"/>
    </source>
</evidence>
<dbReference type="PANTHER" id="PTHR43237">
    <property type="entry name" value="NADP-DEPENDENT MALIC ENZYME"/>
    <property type="match status" value="1"/>
</dbReference>
<dbReference type="InterPro" id="IPR046346">
    <property type="entry name" value="Aminoacid_DH-like_N_sf"/>
</dbReference>
<evidence type="ECO:0000256" key="3">
    <source>
        <dbReference type="ARBA" id="ARBA00022723"/>
    </source>
</evidence>
<dbReference type="Pfam" id="PF00390">
    <property type="entry name" value="malic"/>
    <property type="match status" value="1"/>
</dbReference>
<evidence type="ECO:0000313" key="7">
    <source>
        <dbReference type="EMBL" id="PAP78639.1"/>
    </source>
</evidence>
<dbReference type="InterPro" id="IPR012302">
    <property type="entry name" value="Malic_NAD-bd"/>
</dbReference>
<dbReference type="InterPro" id="IPR037062">
    <property type="entry name" value="Malic_N_dom_sf"/>
</dbReference>
<dbReference type="PROSITE" id="PS51671">
    <property type="entry name" value="ACT"/>
    <property type="match status" value="1"/>
</dbReference>
<dbReference type="GO" id="GO:0004470">
    <property type="term" value="F:malic enzyme activity"/>
    <property type="evidence" value="ECO:0007669"/>
    <property type="project" value="InterPro"/>
</dbReference>
<keyword evidence="3" id="KW-0479">Metal-binding</keyword>
<dbReference type="GO" id="GO:0051287">
    <property type="term" value="F:NAD binding"/>
    <property type="evidence" value="ECO:0007669"/>
    <property type="project" value="InterPro"/>
</dbReference>
<evidence type="ECO:0000256" key="4">
    <source>
        <dbReference type="ARBA" id="ARBA00023002"/>
    </source>
</evidence>
<keyword evidence="4" id="KW-0560">Oxidoreductase</keyword>
<dbReference type="PROSITE" id="PS00331">
    <property type="entry name" value="MALIC_ENZYMES"/>
    <property type="match status" value="1"/>
</dbReference>
<sequence>MPGRPALPDYDVVLTVRNPQRPGMIGRLLGLVGDLGALVGDIETRYIGRDHFVRDVTLSVFDEEHLEEVLAAIRTDTDTVIVDVKDLVFERHAGGKIRTVRTTEVERLEDLRTIYTPGVARVCRAIQKDPALARQYTAVGRTVGIFTNGTRVLGLGNIGALASLPVMEGKSVLYDRFVGLGAVPIVIDETDPEAFVDTVCRIAPSFGGIHLEDIRTPDCFWIEDELIRRLPQPVMHDDQHGTATVLLAAVLSALRHTGREGRRDLVCAQVGLGAAGLAIARLLLDAGFEVVGVDPGEDARRRLEARGGRTASLEGAAAEADILIATTGVIGLITPELVRPGQIVLALSNPVPEITPEAALAAGAAFAADGRSVNNALAFPGLFKAALDVGAPAITSAMKVAAAEAISALAPDEELVPSPFHPDVHEHVIKAVRAAASV</sequence>
<dbReference type="GO" id="GO:0046872">
    <property type="term" value="F:metal ion binding"/>
    <property type="evidence" value="ECO:0007669"/>
    <property type="project" value="UniProtKB-KW"/>
</dbReference>
<dbReference type="Gene3D" id="3.40.50.10380">
    <property type="entry name" value="Malic enzyme, N-terminal domain"/>
    <property type="match status" value="1"/>
</dbReference>
<organism evidence="7 8">
    <name type="scientific">Rubrivirga marina</name>
    <dbReference type="NCBI Taxonomy" id="1196024"/>
    <lineage>
        <taxon>Bacteria</taxon>
        <taxon>Pseudomonadati</taxon>
        <taxon>Rhodothermota</taxon>
        <taxon>Rhodothermia</taxon>
        <taxon>Rhodothermales</taxon>
        <taxon>Rubricoccaceae</taxon>
        <taxon>Rubrivirga</taxon>
    </lineage>
</organism>
<evidence type="ECO:0000259" key="6">
    <source>
        <dbReference type="PROSITE" id="PS51671"/>
    </source>
</evidence>
<proteinExistence type="predicted"/>
<feature type="domain" description="ACT" evidence="6">
    <location>
        <begin position="13"/>
        <end position="89"/>
    </location>
</feature>
<dbReference type="SMART" id="SM00919">
    <property type="entry name" value="Malic_M"/>
    <property type="match status" value="1"/>
</dbReference>
<dbReference type="SUPFAM" id="SSF53223">
    <property type="entry name" value="Aminoacid dehydrogenase-like, N-terminal domain"/>
    <property type="match status" value="1"/>
</dbReference>
<gene>
    <name evidence="7" type="ORF">BSZ37_03290</name>
</gene>
<dbReference type="EMBL" id="MQWD01000001">
    <property type="protein sequence ID" value="PAP78639.1"/>
    <property type="molecule type" value="Genomic_DNA"/>
</dbReference>
<accession>A0A271J7M3</accession>
<reference evidence="7 8" key="1">
    <citation type="submission" date="2016-11" db="EMBL/GenBank/DDBJ databases">
        <title>Study of marine rhodopsin-containing bacteria.</title>
        <authorList>
            <person name="Yoshizawa S."/>
            <person name="Kumagai Y."/>
            <person name="Kogure K."/>
        </authorList>
    </citation>
    <scope>NUCLEOTIDE SEQUENCE [LARGE SCALE GENOMIC DNA]</scope>
    <source>
        <strain evidence="7 8">SAORIC-28</strain>
    </source>
</reference>
<dbReference type="SUPFAM" id="SSF55021">
    <property type="entry name" value="ACT-like"/>
    <property type="match status" value="1"/>
</dbReference>
<dbReference type="AlphaFoldDB" id="A0A271J7M3"/>
<dbReference type="InterPro" id="IPR012301">
    <property type="entry name" value="Malic_N_dom"/>
</dbReference>
<dbReference type="InterPro" id="IPR051674">
    <property type="entry name" value="Malate_Decarboxylase"/>
</dbReference>
<comment type="cofactor">
    <cofactor evidence="1">
        <name>Mn(2+)</name>
        <dbReference type="ChEBI" id="CHEBI:29035"/>
    </cofactor>
</comment>
<dbReference type="PANTHER" id="PTHR43237:SF4">
    <property type="entry name" value="NADP-DEPENDENT MALIC ENZYME"/>
    <property type="match status" value="1"/>
</dbReference>
<dbReference type="InterPro" id="IPR045865">
    <property type="entry name" value="ACT-like_dom_sf"/>
</dbReference>
<evidence type="ECO:0000256" key="5">
    <source>
        <dbReference type="ARBA" id="ARBA00029440"/>
    </source>
</evidence>
<dbReference type="Proteomes" id="UP000216339">
    <property type="component" value="Unassembled WGS sequence"/>
</dbReference>
<comment type="caution">
    <text evidence="7">The sequence shown here is derived from an EMBL/GenBank/DDBJ whole genome shotgun (WGS) entry which is preliminary data.</text>
</comment>
<dbReference type="InterPro" id="IPR015884">
    <property type="entry name" value="Malic_enzyme_CS"/>
</dbReference>
<comment type="pathway">
    <text evidence="5">Amino-acid biosynthesis.</text>
</comment>
<dbReference type="InterPro" id="IPR036291">
    <property type="entry name" value="NAD(P)-bd_dom_sf"/>
</dbReference>